<evidence type="ECO:0000313" key="3">
    <source>
        <dbReference type="EMBL" id="MFC7406487.1"/>
    </source>
</evidence>
<keyword evidence="1" id="KW-0677">Repeat</keyword>
<accession>A0ABW2QCL9</accession>
<keyword evidence="3" id="KW-0645">Protease</keyword>
<evidence type="ECO:0000259" key="2">
    <source>
        <dbReference type="PROSITE" id="PS51903"/>
    </source>
</evidence>
<dbReference type="RefSeq" id="WP_382395926.1">
    <property type="nucleotide sequence ID" value="NZ_JBHTCQ010000003.1"/>
</dbReference>
<keyword evidence="3" id="KW-0378">Hydrolase</keyword>
<gene>
    <name evidence="3" type="ORF">ACFQQL_15315</name>
</gene>
<dbReference type="Gene3D" id="1.10.1780.10">
    <property type="entry name" value="Clp, N-terminal domain"/>
    <property type="match status" value="2"/>
</dbReference>
<dbReference type="GO" id="GO:0006508">
    <property type="term" value="P:proteolysis"/>
    <property type="evidence" value="ECO:0007669"/>
    <property type="project" value="UniProtKB-KW"/>
</dbReference>
<dbReference type="SUPFAM" id="SSF81923">
    <property type="entry name" value="Double Clp-N motif"/>
    <property type="match status" value="2"/>
</dbReference>
<evidence type="ECO:0000313" key="4">
    <source>
        <dbReference type="Proteomes" id="UP001596455"/>
    </source>
</evidence>
<dbReference type="PROSITE" id="PS51903">
    <property type="entry name" value="CLP_R"/>
    <property type="match status" value="1"/>
</dbReference>
<comment type="caution">
    <text evidence="3">The sequence shown here is derived from an EMBL/GenBank/DDBJ whole genome shotgun (WGS) entry which is preliminary data.</text>
</comment>
<reference evidence="4" key="1">
    <citation type="journal article" date="2019" name="Int. J. Syst. Evol. Microbiol.">
        <title>The Global Catalogue of Microorganisms (GCM) 10K type strain sequencing project: providing services to taxonomists for standard genome sequencing and annotation.</title>
        <authorList>
            <consortium name="The Broad Institute Genomics Platform"/>
            <consortium name="The Broad Institute Genome Sequencing Center for Infectious Disease"/>
            <person name="Wu L."/>
            <person name="Ma J."/>
        </authorList>
    </citation>
    <scope>NUCLEOTIDE SEQUENCE [LARGE SCALE GENOMIC DNA]</scope>
    <source>
        <strain evidence="4">JCM 1490</strain>
    </source>
</reference>
<sequence>MFERFTKDARTAVIHAQEEARELRCSWIGAEHVALGVLSADGSAVRALRRAGHDPAVLANQLRRIATGSGLDGEALAAVGIDLDAVSRSSDAIFGDGALERAGRGRRRRGGHIPFTSAARKALELALREALRLEDKEISDRHLLLGVIRGGGPAGEVLAGHDVGAVRASLEARPDAA</sequence>
<dbReference type="Proteomes" id="UP001596455">
    <property type="component" value="Unassembled WGS sequence"/>
</dbReference>
<organism evidence="3 4">
    <name type="scientific">Georgenia alba</name>
    <dbReference type="NCBI Taxonomy" id="2233858"/>
    <lineage>
        <taxon>Bacteria</taxon>
        <taxon>Bacillati</taxon>
        <taxon>Actinomycetota</taxon>
        <taxon>Actinomycetes</taxon>
        <taxon>Micrococcales</taxon>
        <taxon>Bogoriellaceae</taxon>
        <taxon>Georgenia</taxon>
    </lineage>
</organism>
<name>A0ABW2QCL9_9MICO</name>
<dbReference type="GO" id="GO:0008233">
    <property type="term" value="F:peptidase activity"/>
    <property type="evidence" value="ECO:0007669"/>
    <property type="project" value="UniProtKB-KW"/>
</dbReference>
<proteinExistence type="predicted"/>
<dbReference type="Pfam" id="PF02861">
    <property type="entry name" value="Clp_N"/>
    <property type="match status" value="2"/>
</dbReference>
<dbReference type="InterPro" id="IPR004176">
    <property type="entry name" value="Clp_R_N"/>
</dbReference>
<feature type="domain" description="Clp R" evidence="2">
    <location>
        <begin position="2"/>
        <end position="177"/>
    </location>
</feature>
<keyword evidence="4" id="KW-1185">Reference proteome</keyword>
<dbReference type="InterPro" id="IPR036628">
    <property type="entry name" value="Clp_N_dom_sf"/>
</dbReference>
<evidence type="ECO:0000256" key="1">
    <source>
        <dbReference type="PROSITE-ProRule" id="PRU01251"/>
    </source>
</evidence>
<protein>
    <submittedName>
        <fullName evidence="3">Clp protease N-terminal domain-containing protein</fullName>
    </submittedName>
</protein>
<dbReference type="EMBL" id="JBHTCQ010000003">
    <property type="protein sequence ID" value="MFC7406487.1"/>
    <property type="molecule type" value="Genomic_DNA"/>
</dbReference>